<evidence type="ECO:0000313" key="4">
    <source>
        <dbReference type="EMBL" id="QDW67454.1"/>
    </source>
</evidence>
<feature type="domain" description="FHA" evidence="2">
    <location>
        <begin position="71"/>
        <end position="120"/>
    </location>
</feature>
<dbReference type="Gene3D" id="2.60.200.20">
    <property type="match status" value="1"/>
</dbReference>
<proteinExistence type="predicted"/>
<protein>
    <submittedName>
        <fullName evidence="4">Diguanylate cyclase</fullName>
    </submittedName>
</protein>
<dbReference type="InterPro" id="IPR000253">
    <property type="entry name" value="FHA_dom"/>
</dbReference>
<dbReference type="SUPFAM" id="SSF49879">
    <property type="entry name" value="SMAD/FHA domain"/>
    <property type="match status" value="1"/>
</dbReference>
<dbReference type="OrthoDB" id="9803824at2"/>
<dbReference type="Pfam" id="PF00990">
    <property type="entry name" value="GGDEF"/>
    <property type="match status" value="1"/>
</dbReference>
<dbReference type="InterPro" id="IPR029787">
    <property type="entry name" value="Nucleotide_cyclase"/>
</dbReference>
<dbReference type="SMART" id="SM00240">
    <property type="entry name" value="FHA"/>
    <property type="match status" value="1"/>
</dbReference>
<reference evidence="4 5" key="1">
    <citation type="submission" date="2019-07" db="EMBL/GenBank/DDBJ databases">
        <title>Full genome sequence of Luteimonas sp. Gr-4.</title>
        <authorList>
            <person name="Im W.-T."/>
        </authorList>
    </citation>
    <scope>NUCLEOTIDE SEQUENCE [LARGE SCALE GENOMIC DNA]</scope>
    <source>
        <strain evidence="4 5">Gr-4</strain>
    </source>
</reference>
<feature type="compositionally biased region" description="Basic residues" evidence="1">
    <location>
        <begin position="8"/>
        <end position="18"/>
    </location>
</feature>
<dbReference type="Gene3D" id="3.30.70.270">
    <property type="match status" value="1"/>
</dbReference>
<sequence length="313" mass="33037">MIPGRWNPLRHRASGHSRHAGEPAIFPRMENNDQQTLACIGPPDVPAAPACVVVIHGEGFGLRADIRDEPVVIGRSSDATLCIRSPSVSRQHCEIRRAGDSYIVRDLGSTNATRVGDRAVQEATLADGDQITVGETILKFISHSNVEALYHERVSRLLFRDRVTGLLGRQDFIGAAEERIAGSKASASALSLALVDIADLTGIQLEHGDAAGDAVLTHVAGLVSAQLDPGDLAARIGESRFAILLHGRDLEATRGLIALLEQQLAAPLEFAGHAPLAVSIHSGAAQLPPGAGSLGQLIKQIRVAPRAPELAEG</sequence>
<evidence type="ECO:0000259" key="2">
    <source>
        <dbReference type="PROSITE" id="PS50006"/>
    </source>
</evidence>
<dbReference type="InterPro" id="IPR043128">
    <property type="entry name" value="Rev_trsase/Diguanyl_cyclase"/>
</dbReference>
<dbReference type="EMBL" id="CP042218">
    <property type="protein sequence ID" value="QDW67454.1"/>
    <property type="molecule type" value="Genomic_DNA"/>
</dbReference>
<evidence type="ECO:0000313" key="5">
    <source>
        <dbReference type="Proteomes" id="UP000316584"/>
    </source>
</evidence>
<dbReference type="PROSITE" id="PS50887">
    <property type="entry name" value="GGDEF"/>
    <property type="match status" value="1"/>
</dbReference>
<dbReference type="PANTHER" id="PTHR44757:SF2">
    <property type="entry name" value="BIOFILM ARCHITECTURE MAINTENANCE PROTEIN MBAA"/>
    <property type="match status" value="1"/>
</dbReference>
<dbReference type="CDD" id="cd00060">
    <property type="entry name" value="FHA"/>
    <property type="match status" value="1"/>
</dbReference>
<organism evidence="4 5">
    <name type="scientific">Luteimonas granuli</name>
    <dbReference type="NCBI Taxonomy" id="1176533"/>
    <lineage>
        <taxon>Bacteria</taxon>
        <taxon>Pseudomonadati</taxon>
        <taxon>Pseudomonadota</taxon>
        <taxon>Gammaproteobacteria</taxon>
        <taxon>Lysobacterales</taxon>
        <taxon>Lysobacteraceae</taxon>
        <taxon>Luteimonas</taxon>
    </lineage>
</organism>
<dbReference type="InterPro" id="IPR052155">
    <property type="entry name" value="Biofilm_reg_signaling"/>
</dbReference>
<dbReference type="PANTHER" id="PTHR44757">
    <property type="entry name" value="DIGUANYLATE CYCLASE DGCP"/>
    <property type="match status" value="1"/>
</dbReference>
<keyword evidence="5" id="KW-1185">Reference proteome</keyword>
<dbReference type="Proteomes" id="UP000316584">
    <property type="component" value="Chromosome"/>
</dbReference>
<feature type="domain" description="GGDEF" evidence="3">
    <location>
        <begin position="188"/>
        <end position="313"/>
    </location>
</feature>
<name>A0A518N6A6_9GAMM</name>
<feature type="region of interest" description="Disordered" evidence="1">
    <location>
        <begin position="1"/>
        <end position="22"/>
    </location>
</feature>
<dbReference type="SMART" id="SM00267">
    <property type="entry name" value="GGDEF"/>
    <property type="match status" value="1"/>
</dbReference>
<gene>
    <name evidence="4" type="ORF">FPZ22_11650</name>
</gene>
<dbReference type="NCBIfam" id="TIGR00254">
    <property type="entry name" value="GGDEF"/>
    <property type="match status" value="1"/>
</dbReference>
<dbReference type="SUPFAM" id="SSF55073">
    <property type="entry name" value="Nucleotide cyclase"/>
    <property type="match status" value="1"/>
</dbReference>
<dbReference type="KEGG" id="lug:FPZ22_11650"/>
<dbReference type="Pfam" id="PF00498">
    <property type="entry name" value="FHA"/>
    <property type="match status" value="1"/>
</dbReference>
<dbReference type="InterPro" id="IPR008984">
    <property type="entry name" value="SMAD_FHA_dom_sf"/>
</dbReference>
<evidence type="ECO:0000256" key="1">
    <source>
        <dbReference type="SAM" id="MobiDB-lite"/>
    </source>
</evidence>
<dbReference type="InterPro" id="IPR000160">
    <property type="entry name" value="GGDEF_dom"/>
</dbReference>
<evidence type="ECO:0000259" key="3">
    <source>
        <dbReference type="PROSITE" id="PS50887"/>
    </source>
</evidence>
<accession>A0A518N6A6</accession>
<dbReference type="PROSITE" id="PS50006">
    <property type="entry name" value="FHA_DOMAIN"/>
    <property type="match status" value="1"/>
</dbReference>
<dbReference type="AlphaFoldDB" id="A0A518N6A6"/>